<dbReference type="RefSeq" id="WP_390355036.1">
    <property type="nucleotide sequence ID" value="NZ_JBHUIZ010000006.1"/>
</dbReference>
<reference evidence="2 3" key="1">
    <citation type="submission" date="2023-10" db="EMBL/GenBank/DDBJ databases">
        <title>Virgibacillus halophilus 5B73C genome.</title>
        <authorList>
            <person name="Miliotis G."/>
            <person name="Sengupta P."/>
            <person name="Hameed A."/>
            <person name="Chuvochina M."/>
            <person name="Mcdonagh F."/>
            <person name="Simpson A.C."/>
            <person name="Singh N.K."/>
            <person name="Rekha P.D."/>
            <person name="Raman K."/>
            <person name="Hugenholtz P."/>
            <person name="Venkateswaran K."/>
        </authorList>
    </citation>
    <scope>NUCLEOTIDE SEQUENCE [LARGE SCALE GENOMIC DNA]</scope>
    <source>
        <strain evidence="2 3">5B73C</strain>
    </source>
</reference>
<keyword evidence="1" id="KW-0812">Transmembrane</keyword>
<sequence length="84" mass="9221">MNHPYKKMVLAEMAAIGLPAVLVLIALIKGFAFLVLLAILSLALSLILSAMTISFTPPHMMAIKQYARAGLLIFCMIYLLFILL</sequence>
<comment type="caution">
    <text evidence="2">The sequence shown here is derived from an EMBL/GenBank/DDBJ whole genome shotgun (WGS) entry which is preliminary data.</text>
</comment>
<keyword evidence="3" id="KW-1185">Reference proteome</keyword>
<evidence type="ECO:0000256" key="1">
    <source>
        <dbReference type="SAM" id="Phobius"/>
    </source>
</evidence>
<dbReference type="EMBL" id="JAWDIP010000003">
    <property type="protein sequence ID" value="MDY0394275.1"/>
    <property type="molecule type" value="Genomic_DNA"/>
</dbReference>
<keyword evidence="1" id="KW-0472">Membrane</keyword>
<feature type="transmembrane region" description="Helical" evidence="1">
    <location>
        <begin position="9"/>
        <end position="28"/>
    </location>
</feature>
<evidence type="ECO:0000313" key="2">
    <source>
        <dbReference type="EMBL" id="MDY0394275.1"/>
    </source>
</evidence>
<feature type="transmembrane region" description="Helical" evidence="1">
    <location>
        <begin position="34"/>
        <end position="54"/>
    </location>
</feature>
<organism evidence="2 3">
    <name type="scientific">Tigheibacillus halophilus</name>
    <dbReference type="NCBI Taxonomy" id="361280"/>
    <lineage>
        <taxon>Bacteria</taxon>
        <taxon>Bacillati</taxon>
        <taxon>Bacillota</taxon>
        <taxon>Bacilli</taxon>
        <taxon>Bacillales</taxon>
        <taxon>Bacillaceae</taxon>
        <taxon>Tigheibacillus</taxon>
    </lineage>
</organism>
<feature type="transmembrane region" description="Helical" evidence="1">
    <location>
        <begin position="66"/>
        <end position="83"/>
    </location>
</feature>
<keyword evidence="1" id="KW-1133">Transmembrane helix</keyword>
<name>A0ABU5C506_9BACI</name>
<protein>
    <submittedName>
        <fullName evidence="2">Uncharacterized protein</fullName>
    </submittedName>
</protein>
<accession>A0ABU5C506</accession>
<evidence type="ECO:0000313" key="3">
    <source>
        <dbReference type="Proteomes" id="UP001281447"/>
    </source>
</evidence>
<dbReference type="Proteomes" id="UP001281447">
    <property type="component" value="Unassembled WGS sequence"/>
</dbReference>
<gene>
    <name evidence="2" type="ORF">RWE15_07015</name>
</gene>
<proteinExistence type="predicted"/>